<proteinExistence type="predicted"/>
<dbReference type="AlphaFoldDB" id="J7J4Q6"/>
<organism evidence="1 2">
    <name type="scientific">Desulfosporosinus meridiei (strain ATCC BAA-275 / DSM 13257 / KCTC 12902 / NCIMB 13706 / S10)</name>
    <dbReference type="NCBI Taxonomy" id="768704"/>
    <lineage>
        <taxon>Bacteria</taxon>
        <taxon>Bacillati</taxon>
        <taxon>Bacillota</taxon>
        <taxon>Clostridia</taxon>
        <taxon>Eubacteriales</taxon>
        <taxon>Desulfitobacteriaceae</taxon>
        <taxon>Desulfosporosinus</taxon>
    </lineage>
</organism>
<name>J7J4Q6_DESMD</name>
<evidence type="ECO:0000313" key="1">
    <source>
        <dbReference type="EMBL" id="AFQ46263.1"/>
    </source>
</evidence>
<evidence type="ECO:0000313" key="2">
    <source>
        <dbReference type="Proteomes" id="UP000005262"/>
    </source>
</evidence>
<sequence>MALTQTQLENVQVDYGIVFADYGLATQRRLGPTRGGGGFKVDATIRDIEYDGGNGKSKGMQVLESVTASLSVTVLDTSMETLAIAMPWATYDGTAKTITAKSANIGGIQDTAYLDNVTMFAKLMNNEYKKITLYNAMSESSFELAAKPKGEAEIGLEIMAHWDAFDDAADLYKIEDVAAIVDPFVAG</sequence>
<dbReference type="eggNOG" id="ENOG5030JCH">
    <property type="taxonomic scope" value="Bacteria"/>
</dbReference>
<dbReference type="RefSeq" id="WP_014905169.1">
    <property type="nucleotide sequence ID" value="NC_018515.1"/>
</dbReference>
<keyword evidence="2" id="KW-1185">Reference proteome</keyword>
<reference evidence="1 2" key="1">
    <citation type="journal article" date="2012" name="J. Bacteriol.">
        <title>Complete genome sequences of Desulfosporosinus orientis DSM765T, Desulfosporosinus youngiae DSM17734T, Desulfosporosinus meridiei DSM13257T, and Desulfosporosinus acidiphilus DSM22704T.</title>
        <authorList>
            <person name="Pester M."/>
            <person name="Brambilla E."/>
            <person name="Alazard D."/>
            <person name="Rattei T."/>
            <person name="Weinmaier T."/>
            <person name="Han J."/>
            <person name="Lucas S."/>
            <person name="Lapidus A."/>
            <person name="Cheng J.F."/>
            <person name="Goodwin L."/>
            <person name="Pitluck S."/>
            <person name="Peters L."/>
            <person name="Ovchinnikova G."/>
            <person name="Teshima H."/>
            <person name="Detter J.C."/>
            <person name="Han C.S."/>
            <person name="Tapia R."/>
            <person name="Land M.L."/>
            <person name="Hauser L."/>
            <person name="Kyrpides N.C."/>
            <person name="Ivanova N.N."/>
            <person name="Pagani I."/>
            <person name="Huntmann M."/>
            <person name="Wei C.L."/>
            <person name="Davenport K.W."/>
            <person name="Daligault H."/>
            <person name="Chain P.S."/>
            <person name="Chen A."/>
            <person name="Mavromatis K."/>
            <person name="Markowitz V."/>
            <person name="Szeto E."/>
            <person name="Mikhailova N."/>
            <person name="Pati A."/>
            <person name="Wagner M."/>
            <person name="Woyke T."/>
            <person name="Ollivier B."/>
            <person name="Klenk H.P."/>
            <person name="Spring S."/>
            <person name="Loy A."/>
        </authorList>
    </citation>
    <scope>NUCLEOTIDE SEQUENCE [LARGE SCALE GENOMIC DNA]</scope>
    <source>
        <strain evidence="2">ATCC BAA-275 / DSM 13257 / NCIMB 13706 / S10</strain>
    </source>
</reference>
<dbReference type="HOGENOM" id="CLU_120340_0_0_9"/>
<evidence type="ECO:0008006" key="3">
    <source>
        <dbReference type="Google" id="ProtNLM"/>
    </source>
</evidence>
<reference evidence="2" key="2">
    <citation type="submission" date="2012-08" db="EMBL/GenBank/DDBJ databases">
        <title>Finished genome of Desulfosporosinus meridiei DSM 13257.</title>
        <authorList>
            <person name="Huntemann M."/>
            <person name="Wei C.-L."/>
            <person name="Han J."/>
            <person name="Detter J.C."/>
            <person name="Han C."/>
            <person name="Davenport K."/>
            <person name="Daligault H."/>
            <person name="Erkkila T."/>
            <person name="Gu W."/>
            <person name="Munk A.C.C."/>
            <person name="Teshima H."/>
            <person name="Xu Y."/>
            <person name="Chain P."/>
            <person name="Tapia R."/>
            <person name="Chen A."/>
            <person name="Krypides N."/>
            <person name="Mavromatis K."/>
            <person name="Markowitz V."/>
            <person name="Szeto E."/>
            <person name="Ivanova N."/>
            <person name="Mikhailova N."/>
            <person name="Ovchinnikova G."/>
            <person name="Pagani I."/>
            <person name="Pati A."/>
            <person name="Goodwin L."/>
            <person name="Peters L."/>
            <person name="Pitluck S."/>
            <person name="Woyke T."/>
            <person name="Pester M."/>
            <person name="Spring S."/>
            <person name="Ollivier B."/>
            <person name="Rattei T."/>
            <person name="Klenk H.-P."/>
            <person name="Wagner M."/>
            <person name="Loy A."/>
        </authorList>
    </citation>
    <scope>NUCLEOTIDE SEQUENCE [LARGE SCALE GENOMIC DNA]</scope>
    <source>
        <strain evidence="2">ATCC BAA-275 / DSM 13257 / NCIMB 13706 / S10</strain>
    </source>
</reference>
<dbReference type="KEGG" id="dmi:Desmer_4457"/>
<dbReference type="EMBL" id="CP003629">
    <property type="protein sequence ID" value="AFQ46263.1"/>
    <property type="molecule type" value="Genomic_DNA"/>
</dbReference>
<accession>J7J4Q6</accession>
<gene>
    <name evidence="1" type="ordered locus">Desmer_4457</name>
</gene>
<protein>
    <recommendedName>
        <fullName evidence="3">Phage major tail protein, phi13 family</fullName>
    </recommendedName>
</protein>
<dbReference type="Proteomes" id="UP000005262">
    <property type="component" value="Chromosome"/>
</dbReference>
<dbReference type="STRING" id="768704.Desmer_4457"/>